<keyword evidence="4 10" id="KW-0812">Transmembrane</keyword>
<dbReference type="EMBL" id="AP028056">
    <property type="protein sequence ID" value="BEH02982.1"/>
    <property type="molecule type" value="Genomic_DNA"/>
</dbReference>
<feature type="domain" description="CBS" evidence="13">
    <location>
        <begin position="218"/>
        <end position="279"/>
    </location>
</feature>
<evidence type="ECO:0000256" key="9">
    <source>
        <dbReference type="PROSITE-ProRule" id="PRU00703"/>
    </source>
</evidence>
<evidence type="ECO:0000259" key="13">
    <source>
        <dbReference type="PROSITE" id="PS51371"/>
    </source>
</evidence>
<evidence type="ECO:0000256" key="8">
    <source>
        <dbReference type="ARBA" id="ARBA00023136"/>
    </source>
</evidence>
<feature type="domain" description="CBS" evidence="13">
    <location>
        <begin position="282"/>
        <end position="339"/>
    </location>
</feature>
<evidence type="ECO:0000259" key="14">
    <source>
        <dbReference type="PROSITE" id="PS51846"/>
    </source>
</evidence>
<dbReference type="InterPro" id="IPR044751">
    <property type="entry name" value="Ion_transp-like_CBS"/>
</dbReference>
<evidence type="ECO:0000313" key="15">
    <source>
        <dbReference type="EMBL" id="BEH02982.1"/>
    </source>
</evidence>
<dbReference type="GO" id="GO:0050660">
    <property type="term" value="F:flavin adenine dinucleotide binding"/>
    <property type="evidence" value="ECO:0007669"/>
    <property type="project" value="InterPro"/>
</dbReference>
<proteinExistence type="inferred from homology"/>
<evidence type="ECO:0000256" key="6">
    <source>
        <dbReference type="ARBA" id="ARBA00022989"/>
    </source>
</evidence>
<dbReference type="FunFam" id="3.10.580.10:FF:000002">
    <property type="entry name" value="Magnesium/cobalt efflux protein CorC"/>
    <property type="match status" value="1"/>
</dbReference>
<dbReference type="RefSeq" id="WP_286265065.1">
    <property type="nucleotide sequence ID" value="NZ_AP028056.1"/>
</dbReference>
<evidence type="ECO:0000256" key="4">
    <source>
        <dbReference type="ARBA" id="ARBA00022692"/>
    </source>
</evidence>
<feature type="region of interest" description="Disordered" evidence="11">
    <location>
        <begin position="437"/>
        <end position="487"/>
    </location>
</feature>
<dbReference type="AlphaFoldDB" id="A0AAN0MHT6"/>
<dbReference type="InterPro" id="IPR002550">
    <property type="entry name" value="CNNM"/>
</dbReference>
<comment type="similarity">
    <text evidence="2">Belongs to the UPF0053 family.</text>
</comment>
<dbReference type="Pfam" id="PF01595">
    <property type="entry name" value="CNNM"/>
    <property type="match status" value="1"/>
</dbReference>
<evidence type="ECO:0000313" key="16">
    <source>
        <dbReference type="Proteomes" id="UP001431656"/>
    </source>
</evidence>
<dbReference type="Gene3D" id="3.10.580.10">
    <property type="entry name" value="CBS-domain"/>
    <property type="match status" value="1"/>
</dbReference>
<sequence>MSDLLVSIGVIFVLLLVGFLFSAAEMALVTLRDSQIQRLQAKGKRGRAIMALTDNPNRFLSSVQIGVTLAGFLSSAFGSDSLAGKYLAPWFESRGMAAGLASVLAVVVVTAIISFLSIVLSELTAKRLAMQRPEEYALALAPMVSAIAKAATPLIWLIDKCTNIMVRILGGDPEAGREAVTEDDLRSMVANADMLGDEERRIVDDVFDAGDRSLREVMVPRTEVDFLPGDMSAYQAIRLVQGNQRSRYPVTDGSPDQVIGFLHVRDLMGLDAAARQAPVRQLARPVLSLPETVKVLRALTEMRRESSHLAIVRDEYGGTAGIVTMEDLIEELIGDITDEYDVVDDDQIKHEMVSDLEGLISLQDFADRTGYEIPEGPYDTLAGFLMCRLGRVPRLNDEIIVDLAPVNASEDAPQLASFSMRVSEMDGRRIAWIDVTRQENAEAAPPREDASAKEPVDDNDRARRHDSALRRQLAEASQAADEATPGI</sequence>
<keyword evidence="3" id="KW-1003">Cell membrane</keyword>
<dbReference type="Gene3D" id="3.30.465.10">
    <property type="match status" value="1"/>
</dbReference>
<dbReference type="InterPro" id="IPR036318">
    <property type="entry name" value="FAD-bd_PCMH-like_sf"/>
</dbReference>
<dbReference type="InterPro" id="IPR000644">
    <property type="entry name" value="CBS_dom"/>
</dbReference>
<keyword evidence="5" id="KW-0677">Repeat</keyword>
<comment type="subcellular location">
    <subcellularLocation>
        <location evidence="1">Cell membrane</location>
        <topology evidence="1">Multi-pass membrane protein</topology>
    </subcellularLocation>
</comment>
<feature type="transmembrane region" description="Helical" evidence="12">
    <location>
        <begin position="6"/>
        <end position="31"/>
    </location>
</feature>
<feature type="domain" description="CNNM transmembrane" evidence="14">
    <location>
        <begin position="1"/>
        <end position="206"/>
    </location>
</feature>
<feature type="transmembrane region" description="Helical" evidence="12">
    <location>
        <begin position="97"/>
        <end position="124"/>
    </location>
</feature>
<dbReference type="PROSITE" id="PS51846">
    <property type="entry name" value="CNNM"/>
    <property type="match status" value="1"/>
</dbReference>
<keyword evidence="8 10" id="KW-0472">Membrane</keyword>
<dbReference type="InterPro" id="IPR005170">
    <property type="entry name" value="Transptr-assoc_dom"/>
</dbReference>
<dbReference type="SUPFAM" id="SSF54631">
    <property type="entry name" value="CBS-domain pair"/>
    <property type="match status" value="1"/>
</dbReference>
<name>A0AAN0MHT6_9ACTN</name>
<keyword evidence="7 9" id="KW-0129">CBS domain</keyword>
<dbReference type="GO" id="GO:0005886">
    <property type="term" value="C:plasma membrane"/>
    <property type="evidence" value="ECO:0007669"/>
    <property type="project" value="UniProtKB-SubCell"/>
</dbReference>
<feature type="compositionally biased region" description="Basic and acidic residues" evidence="11">
    <location>
        <begin position="437"/>
        <end position="473"/>
    </location>
</feature>
<evidence type="ECO:0000256" key="12">
    <source>
        <dbReference type="SAM" id="Phobius"/>
    </source>
</evidence>
<dbReference type="KEGG" id="broo:brsh051_22630"/>
<dbReference type="SMART" id="SM01091">
    <property type="entry name" value="CorC_HlyC"/>
    <property type="match status" value="1"/>
</dbReference>
<evidence type="ECO:0000256" key="2">
    <source>
        <dbReference type="ARBA" id="ARBA00006337"/>
    </source>
</evidence>
<dbReference type="InterPro" id="IPR046342">
    <property type="entry name" value="CBS_dom_sf"/>
</dbReference>
<protein>
    <submittedName>
        <fullName evidence="15">Hemolysin family protein</fullName>
    </submittedName>
</protein>
<evidence type="ECO:0000256" key="1">
    <source>
        <dbReference type="ARBA" id="ARBA00004651"/>
    </source>
</evidence>
<keyword evidence="6 10" id="KW-1133">Transmembrane helix</keyword>
<feature type="transmembrane region" description="Helical" evidence="12">
    <location>
        <begin position="136"/>
        <end position="158"/>
    </location>
</feature>
<dbReference type="PANTHER" id="PTHR43099">
    <property type="entry name" value="UPF0053 PROTEIN YRKA"/>
    <property type="match status" value="1"/>
</dbReference>
<evidence type="ECO:0000256" key="11">
    <source>
        <dbReference type="SAM" id="MobiDB-lite"/>
    </source>
</evidence>
<dbReference type="SUPFAM" id="SSF56176">
    <property type="entry name" value="FAD-binding/transporter-associated domain-like"/>
    <property type="match status" value="1"/>
</dbReference>
<dbReference type="CDD" id="cd04590">
    <property type="entry name" value="CBS_pair_CorC_HlyC_assoc"/>
    <property type="match status" value="1"/>
</dbReference>
<dbReference type="InterPro" id="IPR016169">
    <property type="entry name" value="FAD-bd_PCMH_sub2"/>
</dbReference>
<organism evidence="15 16">
    <name type="scientific">Brooklawnia propionicigenes</name>
    <dbReference type="NCBI Taxonomy" id="3041175"/>
    <lineage>
        <taxon>Bacteria</taxon>
        <taxon>Bacillati</taxon>
        <taxon>Actinomycetota</taxon>
        <taxon>Actinomycetes</taxon>
        <taxon>Propionibacteriales</taxon>
        <taxon>Propionibacteriaceae</taxon>
        <taxon>Brooklawnia</taxon>
    </lineage>
</organism>
<evidence type="ECO:0000256" key="5">
    <source>
        <dbReference type="ARBA" id="ARBA00022737"/>
    </source>
</evidence>
<evidence type="ECO:0000256" key="10">
    <source>
        <dbReference type="PROSITE-ProRule" id="PRU01193"/>
    </source>
</evidence>
<dbReference type="PANTHER" id="PTHR43099:SF5">
    <property type="entry name" value="HLYC_CORC FAMILY TRANSPORTER"/>
    <property type="match status" value="1"/>
</dbReference>
<feature type="transmembrane region" description="Helical" evidence="12">
    <location>
        <begin position="59"/>
        <end position="77"/>
    </location>
</feature>
<dbReference type="InterPro" id="IPR051676">
    <property type="entry name" value="UPF0053_domain"/>
</dbReference>
<dbReference type="Pfam" id="PF00571">
    <property type="entry name" value="CBS"/>
    <property type="match status" value="2"/>
</dbReference>
<dbReference type="PROSITE" id="PS51371">
    <property type="entry name" value="CBS"/>
    <property type="match status" value="2"/>
</dbReference>
<evidence type="ECO:0000256" key="7">
    <source>
        <dbReference type="ARBA" id="ARBA00023122"/>
    </source>
</evidence>
<dbReference type="Pfam" id="PF03471">
    <property type="entry name" value="CorC_HlyC"/>
    <property type="match status" value="1"/>
</dbReference>
<reference evidence="15" key="1">
    <citation type="journal article" date="2024" name="Int. J. Syst. Evol. Microbiol.">
        <title>Brooklawnia propionicigenes sp. nov., a facultatively anaerobic, propionate-producing bacterium isolated from a methanogenic reactor treating waste from cattle farms.</title>
        <authorList>
            <person name="Akita Y."/>
            <person name="Ueki A."/>
            <person name="Tonouchi A."/>
            <person name="Sugawara Y."/>
            <person name="Honma S."/>
            <person name="Kaku N."/>
            <person name="Ueki K."/>
        </authorList>
    </citation>
    <scope>NUCLEOTIDE SEQUENCE</scope>
    <source>
        <strain evidence="15">SH051</strain>
    </source>
</reference>
<gene>
    <name evidence="15" type="ORF">brsh051_22630</name>
</gene>
<accession>A0AAN0MHT6</accession>
<keyword evidence="16" id="KW-1185">Reference proteome</keyword>
<dbReference type="Proteomes" id="UP001431656">
    <property type="component" value="Chromosome"/>
</dbReference>
<evidence type="ECO:0000256" key="3">
    <source>
        <dbReference type="ARBA" id="ARBA00022475"/>
    </source>
</evidence>